<dbReference type="PATRIC" id="fig|2162.10.peg.1765"/>
<dbReference type="Gene3D" id="3.90.550.10">
    <property type="entry name" value="Spore Coat Polysaccharide Biosynthesis Protein SpsA, Chain A"/>
    <property type="match status" value="1"/>
</dbReference>
<dbReference type="PANTHER" id="PTHR43179:SF7">
    <property type="entry name" value="RHAMNOSYLTRANSFERASE WBBL"/>
    <property type="match status" value="1"/>
</dbReference>
<keyword evidence="1" id="KW-1133">Transmembrane helix</keyword>
<proteinExistence type="predicted"/>
<dbReference type="Pfam" id="PF00535">
    <property type="entry name" value="Glycos_transf_2"/>
    <property type="match status" value="1"/>
</dbReference>
<protein>
    <submittedName>
        <fullName evidence="3">Family 2 glycosyl transferase</fullName>
    </submittedName>
</protein>
<dbReference type="AlphaFoldDB" id="A0A0S4FQG8"/>
<dbReference type="InterPro" id="IPR029044">
    <property type="entry name" value="Nucleotide-diphossugar_trans"/>
</dbReference>
<feature type="domain" description="Glycosyltransferase 2-like" evidence="2">
    <location>
        <begin position="10"/>
        <end position="200"/>
    </location>
</feature>
<accession>A0A0S4FQG8</accession>
<dbReference type="InterPro" id="IPR001173">
    <property type="entry name" value="Glyco_trans_2-like"/>
</dbReference>
<evidence type="ECO:0000313" key="4">
    <source>
        <dbReference type="Proteomes" id="UP000062768"/>
    </source>
</evidence>
<dbReference type="SUPFAM" id="SSF53448">
    <property type="entry name" value="Nucleotide-diphospho-sugar transferases"/>
    <property type="match status" value="1"/>
</dbReference>
<keyword evidence="1" id="KW-0812">Transmembrane</keyword>
<evidence type="ECO:0000313" key="3">
    <source>
        <dbReference type="EMBL" id="CEL25328.1"/>
    </source>
</evidence>
<dbReference type="CDD" id="cd04186">
    <property type="entry name" value="GT_2_like_c"/>
    <property type="match status" value="1"/>
</dbReference>
<feature type="transmembrane region" description="Helical" evidence="1">
    <location>
        <begin position="272"/>
        <end position="294"/>
    </location>
</feature>
<sequence length="301" mass="34623">MLKGDKMDLSIIIVNYQTYELTKQTIDSIINKDHPFQYEIFMVDNASPDDSLERLQKDFAREQETGLIKFMANNRNSGFAHANNLALKESNAKYVLLLNSDTVILNKAIAKCINHMEKDSSIGALGCKVVLPDGSLDKACRRSFPTFSVSFYRMVGLSRLFPKSKRFGKYNLTFLDENQTYEVDCLVGAFMLVRSEAIQEVGLLDEQFFMYGEDIDWCYRIKSGGWKVVYYSDAEIVHYKGGSNNNLDKPRLIREFYRSMYLFYNKHYMDNYSFIITGITYLGIGGICGLKLILNRLKNII</sequence>
<dbReference type="GO" id="GO:0016740">
    <property type="term" value="F:transferase activity"/>
    <property type="evidence" value="ECO:0007669"/>
    <property type="project" value="UniProtKB-KW"/>
</dbReference>
<dbReference type="EMBL" id="LN734822">
    <property type="protein sequence ID" value="CEL25328.1"/>
    <property type="molecule type" value="Genomic_DNA"/>
</dbReference>
<keyword evidence="1" id="KW-0472">Membrane</keyword>
<organism evidence="3 4">
    <name type="scientific">Methanobacterium formicicum</name>
    <dbReference type="NCBI Taxonomy" id="2162"/>
    <lineage>
        <taxon>Archaea</taxon>
        <taxon>Methanobacteriati</taxon>
        <taxon>Methanobacteriota</taxon>
        <taxon>Methanomada group</taxon>
        <taxon>Methanobacteria</taxon>
        <taxon>Methanobacteriales</taxon>
        <taxon>Methanobacteriaceae</taxon>
        <taxon>Methanobacterium</taxon>
    </lineage>
</organism>
<dbReference type="PANTHER" id="PTHR43179">
    <property type="entry name" value="RHAMNOSYLTRANSFERASE WBBL"/>
    <property type="match status" value="1"/>
</dbReference>
<name>A0A0S4FQG8_METFO</name>
<keyword evidence="3" id="KW-0808">Transferase</keyword>
<keyword evidence="4" id="KW-1185">Reference proteome</keyword>
<evidence type="ECO:0000259" key="2">
    <source>
        <dbReference type="Pfam" id="PF00535"/>
    </source>
</evidence>
<evidence type="ECO:0000256" key="1">
    <source>
        <dbReference type="SAM" id="Phobius"/>
    </source>
</evidence>
<dbReference type="Proteomes" id="UP000062768">
    <property type="component" value="Chromosome I"/>
</dbReference>
<gene>
    <name evidence="3" type="ORF">MB9_1693</name>
</gene>
<reference evidence="3" key="1">
    <citation type="submission" date="2014-09" db="EMBL/GenBank/DDBJ databases">
        <authorList>
            <person name="Wibberg D."/>
        </authorList>
    </citation>
    <scope>NUCLEOTIDE SEQUENCE [LARGE SCALE GENOMIC DNA]</scope>
    <source>
        <strain evidence="3">Mb9</strain>
    </source>
</reference>